<proteinExistence type="inferred from homology"/>
<dbReference type="NCBIfam" id="NF004779">
    <property type="entry name" value="PRK06125.1"/>
    <property type="match status" value="1"/>
</dbReference>
<dbReference type="RefSeq" id="WP_086862738.1">
    <property type="nucleotide sequence ID" value="NZ_JADBEG010000001.1"/>
</dbReference>
<dbReference type="InterPro" id="IPR051122">
    <property type="entry name" value="SDR_DHRS6-like"/>
</dbReference>
<dbReference type="Pfam" id="PF13561">
    <property type="entry name" value="adh_short_C2"/>
    <property type="match status" value="1"/>
</dbReference>
<keyword evidence="3" id="KW-0520">NAD</keyword>
<dbReference type="Proteomes" id="UP000631670">
    <property type="component" value="Unassembled WGS sequence"/>
</dbReference>
<evidence type="ECO:0000256" key="3">
    <source>
        <dbReference type="ARBA" id="ARBA00023027"/>
    </source>
</evidence>
<organism evidence="4 5">
    <name type="scientific">Amycolatopsis lexingtonensis</name>
    <dbReference type="NCBI Taxonomy" id="218822"/>
    <lineage>
        <taxon>Bacteria</taxon>
        <taxon>Bacillati</taxon>
        <taxon>Actinomycetota</taxon>
        <taxon>Actinomycetes</taxon>
        <taxon>Pseudonocardiales</taxon>
        <taxon>Pseudonocardiaceae</taxon>
        <taxon>Amycolatopsis</taxon>
    </lineage>
</organism>
<dbReference type="PANTHER" id="PTHR43477:SF4">
    <property type="entry name" value="DEHYDROGENASE_REDUCTASE SDR FAMILY MEMBER 6"/>
    <property type="match status" value="1"/>
</dbReference>
<dbReference type="InterPro" id="IPR036291">
    <property type="entry name" value="NAD(P)-bd_dom_sf"/>
</dbReference>
<name>A0ABR9HYH9_9PSEU</name>
<gene>
    <name evidence="4" type="ORF">H4696_003085</name>
</gene>
<dbReference type="SUPFAM" id="SSF51735">
    <property type="entry name" value="NAD(P)-binding Rossmann-fold domains"/>
    <property type="match status" value="1"/>
</dbReference>
<evidence type="ECO:0000313" key="5">
    <source>
        <dbReference type="Proteomes" id="UP000631670"/>
    </source>
</evidence>
<dbReference type="PRINTS" id="PR00081">
    <property type="entry name" value="GDHRDH"/>
</dbReference>
<dbReference type="InterPro" id="IPR002347">
    <property type="entry name" value="SDR_fam"/>
</dbReference>
<comment type="similarity">
    <text evidence="1">Belongs to the short-chain dehydrogenases/reductases (SDR) family.</text>
</comment>
<comment type="caution">
    <text evidence="4">The sequence shown here is derived from an EMBL/GenBank/DDBJ whole genome shotgun (WGS) entry which is preliminary data.</text>
</comment>
<protein>
    <submittedName>
        <fullName evidence="4">NAD(P)-dependent dehydrogenase (Short-subunit alcohol dehydrogenase family)</fullName>
    </submittedName>
</protein>
<dbReference type="PANTHER" id="PTHR43477">
    <property type="entry name" value="DIHYDROANTICAPSIN 7-DEHYDROGENASE"/>
    <property type="match status" value="1"/>
</dbReference>
<dbReference type="Gene3D" id="3.40.50.720">
    <property type="entry name" value="NAD(P)-binding Rossmann-like Domain"/>
    <property type="match status" value="1"/>
</dbReference>
<accession>A0ABR9HYH9</accession>
<reference evidence="4 5" key="1">
    <citation type="submission" date="2020-10" db="EMBL/GenBank/DDBJ databases">
        <title>Sequencing the genomes of 1000 actinobacteria strains.</title>
        <authorList>
            <person name="Klenk H.-P."/>
        </authorList>
    </citation>
    <scope>NUCLEOTIDE SEQUENCE [LARGE SCALE GENOMIC DNA]</scope>
    <source>
        <strain evidence="4 5">DSM 44653</strain>
    </source>
</reference>
<evidence type="ECO:0000256" key="2">
    <source>
        <dbReference type="ARBA" id="ARBA00023002"/>
    </source>
</evidence>
<keyword evidence="5" id="KW-1185">Reference proteome</keyword>
<sequence length="249" mass="25690">MDLHLKGKRALVTGASKGIGVAIAETLAAEGCDLHLAARNGEALDNHARRLRENHGVAVTTHAVDLRVPAALEQLAEAAGDADILVNNAGDIPAGTLDDVGPDRWRHAWDLKVLGYIDLVRLVYPRLRDRGHGVIVNVIGTGGERPTAGYIAGGAGNAALMAFTKALGGEGPRHGVRVVGVNPGPVATERITTMRAANADLDASFASLPSGRIAEPQEVADLVAFLASGRAGYISGTIVTIDGGLTAAR</sequence>
<evidence type="ECO:0000313" key="4">
    <source>
        <dbReference type="EMBL" id="MBE1495985.1"/>
    </source>
</evidence>
<keyword evidence="2" id="KW-0560">Oxidoreductase</keyword>
<dbReference type="EMBL" id="JADBEG010000001">
    <property type="protein sequence ID" value="MBE1495985.1"/>
    <property type="molecule type" value="Genomic_DNA"/>
</dbReference>
<evidence type="ECO:0000256" key="1">
    <source>
        <dbReference type="ARBA" id="ARBA00006484"/>
    </source>
</evidence>